<dbReference type="EMBL" id="LSSL01007608">
    <property type="protein sequence ID" value="OLY77885.1"/>
    <property type="molecule type" value="Genomic_DNA"/>
</dbReference>
<dbReference type="Pfam" id="PF02535">
    <property type="entry name" value="Zip"/>
    <property type="match status" value="1"/>
</dbReference>
<evidence type="ECO:0000256" key="2">
    <source>
        <dbReference type="ARBA" id="ARBA00022692"/>
    </source>
</evidence>
<evidence type="ECO:0000313" key="6">
    <source>
        <dbReference type="EMBL" id="OLY77885.1"/>
    </source>
</evidence>
<comment type="caution">
    <text evidence="6">The sequence shown here is derived from an EMBL/GenBank/DDBJ whole genome shotgun (WGS) entry which is preliminary data.</text>
</comment>
<name>A0A1R0GLW1_9FUNG</name>
<evidence type="ECO:0000256" key="5">
    <source>
        <dbReference type="SAM" id="Phobius"/>
    </source>
</evidence>
<dbReference type="PANTHER" id="PTHR11040">
    <property type="entry name" value="ZINC/IRON TRANSPORTER"/>
    <property type="match status" value="1"/>
</dbReference>
<accession>A0A1R0GLW1</accession>
<evidence type="ECO:0000256" key="1">
    <source>
        <dbReference type="ARBA" id="ARBA00004141"/>
    </source>
</evidence>
<keyword evidence="7" id="KW-1185">Reference proteome</keyword>
<reference evidence="6 7" key="1">
    <citation type="journal article" date="2016" name="Mol. Biol. Evol.">
        <title>Genome-Wide Survey of Gut Fungi (Harpellales) Reveals the First Horizontally Transferred Ubiquitin Gene from a Mosquito Host.</title>
        <authorList>
            <person name="Wang Y."/>
            <person name="White M.M."/>
            <person name="Kvist S."/>
            <person name="Moncalvo J.M."/>
        </authorList>
    </citation>
    <scope>NUCLEOTIDE SEQUENCE [LARGE SCALE GENOMIC DNA]</scope>
    <source>
        <strain evidence="6 7">ALG-7-W6</strain>
    </source>
</reference>
<proteinExistence type="predicted"/>
<sequence length="310" mass="33399">MFAGGLGSFIPIVGYHYKALRLPSGLIEVLKFFGIGVILSTAMIHIYPPANDYLNDPCIAGRLGNYEGWPGVIFMLAIFFMHATEYILTSKLVHSHENETGYAVKPNSGGVENDPDNFAVHTSHTHVHGASLGGGKLTKDMLSTYLLEFCVAMHSVTVGLTMGLTPKDGTFILCAAISFHQLFEGFAIGDRLSRLNNDVSSLDTVSTSVKAKKSPMFLGAILYMFATPLGQGIGMAVHSAFSSKSPSYLITLGVLEAISAGVLVYVALVNLMAEEFSTLKFRSLSRTLQIYSFVAMYFGAAVMAVIGKWA</sequence>
<dbReference type="Proteomes" id="UP000187455">
    <property type="component" value="Unassembled WGS sequence"/>
</dbReference>
<dbReference type="PANTHER" id="PTHR11040:SF44">
    <property type="entry name" value="PROTEIN ZNTC-RELATED"/>
    <property type="match status" value="1"/>
</dbReference>
<dbReference type="STRING" id="133383.A0A1R0GLW1"/>
<evidence type="ECO:0000256" key="4">
    <source>
        <dbReference type="ARBA" id="ARBA00023136"/>
    </source>
</evidence>
<evidence type="ECO:0000256" key="3">
    <source>
        <dbReference type="ARBA" id="ARBA00022989"/>
    </source>
</evidence>
<feature type="transmembrane region" description="Helical" evidence="5">
    <location>
        <begin position="220"/>
        <end position="241"/>
    </location>
</feature>
<gene>
    <name evidence="6" type="ORF">AYI68_g8078</name>
</gene>
<dbReference type="AlphaFoldDB" id="A0A1R0GLW1"/>
<keyword evidence="2 5" id="KW-0812">Transmembrane</keyword>
<dbReference type="OrthoDB" id="448280at2759"/>
<dbReference type="GO" id="GO:0005385">
    <property type="term" value="F:zinc ion transmembrane transporter activity"/>
    <property type="evidence" value="ECO:0007669"/>
    <property type="project" value="TreeGrafter"/>
</dbReference>
<evidence type="ECO:0000313" key="7">
    <source>
        <dbReference type="Proteomes" id="UP000187455"/>
    </source>
</evidence>
<keyword evidence="3 5" id="KW-1133">Transmembrane helix</keyword>
<comment type="subcellular location">
    <subcellularLocation>
        <location evidence="1">Membrane</location>
        <topology evidence="1">Multi-pass membrane protein</topology>
    </subcellularLocation>
</comment>
<keyword evidence="4 5" id="KW-0472">Membrane</keyword>
<feature type="transmembrane region" description="Helical" evidence="5">
    <location>
        <begin position="29"/>
        <end position="48"/>
    </location>
</feature>
<protein>
    <submittedName>
        <fullName evidence="6">Zinc transporter 5</fullName>
    </submittedName>
</protein>
<dbReference type="InterPro" id="IPR003689">
    <property type="entry name" value="ZIP"/>
</dbReference>
<feature type="transmembrane region" description="Helical" evidence="5">
    <location>
        <begin position="290"/>
        <end position="309"/>
    </location>
</feature>
<feature type="transmembrane region" description="Helical" evidence="5">
    <location>
        <begin position="247"/>
        <end position="269"/>
    </location>
</feature>
<feature type="transmembrane region" description="Helical" evidence="5">
    <location>
        <begin position="68"/>
        <end position="88"/>
    </location>
</feature>
<dbReference type="GO" id="GO:0005886">
    <property type="term" value="C:plasma membrane"/>
    <property type="evidence" value="ECO:0007669"/>
    <property type="project" value="TreeGrafter"/>
</dbReference>
<organism evidence="6 7">
    <name type="scientific">Smittium mucronatum</name>
    <dbReference type="NCBI Taxonomy" id="133383"/>
    <lineage>
        <taxon>Eukaryota</taxon>
        <taxon>Fungi</taxon>
        <taxon>Fungi incertae sedis</taxon>
        <taxon>Zoopagomycota</taxon>
        <taxon>Kickxellomycotina</taxon>
        <taxon>Harpellomycetes</taxon>
        <taxon>Harpellales</taxon>
        <taxon>Legeriomycetaceae</taxon>
        <taxon>Smittium</taxon>
    </lineage>
</organism>